<dbReference type="InterPro" id="IPR018485">
    <property type="entry name" value="FGGY_C"/>
</dbReference>
<name>A0A9P5N7D8_9AGAM</name>
<dbReference type="GO" id="GO:0005737">
    <property type="term" value="C:cytoplasm"/>
    <property type="evidence" value="ECO:0007669"/>
    <property type="project" value="TreeGrafter"/>
</dbReference>
<keyword evidence="5" id="KW-1185">Reference proteome</keyword>
<reference evidence="4" key="1">
    <citation type="submission" date="2019-10" db="EMBL/GenBank/DDBJ databases">
        <authorList>
            <consortium name="DOE Joint Genome Institute"/>
            <person name="Kuo A."/>
            <person name="Miyauchi S."/>
            <person name="Kiss E."/>
            <person name="Drula E."/>
            <person name="Kohler A."/>
            <person name="Sanchez-Garcia M."/>
            <person name="Andreopoulos B."/>
            <person name="Barry K.W."/>
            <person name="Bonito G."/>
            <person name="Buee M."/>
            <person name="Carver A."/>
            <person name="Chen C."/>
            <person name="Cichocki N."/>
            <person name="Clum A."/>
            <person name="Culley D."/>
            <person name="Crous P.W."/>
            <person name="Fauchery L."/>
            <person name="Girlanda M."/>
            <person name="Hayes R."/>
            <person name="Keri Z."/>
            <person name="LaButti K."/>
            <person name="Lipzen A."/>
            <person name="Lombard V."/>
            <person name="Magnuson J."/>
            <person name="Maillard F."/>
            <person name="Morin E."/>
            <person name="Murat C."/>
            <person name="Nolan M."/>
            <person name="Ohm R."/>
            <person name="Pangilinan J."/>
            <person name="Pereira M."/>
            <person name="Perotto S."/>
            <person name="Peter M."/>
            <person name="Riley R."/>
            <person name="Sitrit Y."/>
            <person name="Stielow B."/>
            <person name="Szollosi G."/>
            <person name="Zifcakova L."/>
            <person name="Stursova M."/>
            <person name="Spatafora J.W."/>
            <person name="Tedersoo L."/>
            <person name="Vaario L.-M."/>
            <person name="Yamada A."/>
            <person name="Yan M."/>
            <person name="Wang P."/>
            <person name="Xu J."/>
            <person name="Bruns T."/>
            <person name="Baldrian P."/>
            <person name="Vilgalys R."/>
            <person name="Henrissat B."/>
            <person name="Grigoriev I.V."/>
            <person name="Hibbett D."/>
            <person name="Nagy L.G."/>
            <person name="Martin F.M."/>
        </authorList>
    </citation>
    <scope>NUCLEOTIDE SEQUENCE</scope>
    <source>
        <strain evidence="4">Prilba</strain>
    </source>
</reference>
<feature type="non-terminal residue" evidence="4">
    <location>
        <position position="60"/>
    </location>
</feature>
<dbReference type="PANTHER" id="PTHR43435:SF4">
    <property type="entry name" value="FGGY CARBOHYDRATE KINASE DOMAIN-CONTAINING PROTEIN"/>
    <property type="match status" value="1"/>
</dbReference>
<dbReference type="GO" id="GO:0019321">
    <property type="term" value="P:pentose metabolic process"/>
    <property type="evidence" value="ECO:0007669"/>
    <property type="project" value="TreeGrafter"/>
</dbReference>
<evidence type="ECO:0000256" key="2">
    <source>
        <dbReference type="ARBA" id="ARBA00022777"/>
    </source>
</evidence>
<organism evidence="4 5">
    <name type="scientific">Russula ochroleuca</name>
    <dbReference type="NCBI Taxonomy" id="152965"/>
    <lineage>
        <taxon>Eukaryota</taxon>
        <taxon>Fungi</taxon>
        <taxon>Dikarya</taxon>
        <taxon>Basidiomycota</taxon>
        <taxon>Agaricomycotina</taxon>
        <taxon>Agaricomycetes</taxon>
        <taxon>Russulales</taxon>
        <taxon>Russulaceae</taxon>
        <taxon>Russula</taxon>
    </lineage>
</organism>
<feature type="domain" description="Carbohydrate kinase FGGY C-terminal" evidence="3">
    <location>
        <begin position="3"/>
        <end position="60"/>
    </location>
</feature>
<reference evidence="4" key="2">
    <citation type="journal article" date="2020" name="Nat. Commun.">
        <title>Large-scale genome sequencing of mycorrhizal fungi provides insights into the early evolution of symbiotic traits.</title>
        <authorList>
            <person name="Miyauchi S."/>
            <person name="Kiss E."/>
            <person name="Kuo A."/>
            <person name="Drula E."/>
            <person name="Kohler A."/>
            <person name="Sanchez-Garcia M."/>
            <person name="Morin E."/>
            <person name="Andreopoulos B."/>
            <person name="Barry K.W."/>
            <person name="Bonito G."/>
            <person name="Buee M."/>
            <person name="Carver A."/>
            <person name="Chen C."/>
            <person name="Cichocki N."/>
            <person name="Clum A."/>
            <person name="Culley D."/>
            <person name="Crous P.W."/>
            <person name="Fauchery L."/>
            <person name="Girlanda M."/>
            <person name="Hayes R.D."/>
            <person name="Keri Z."/>
            <person name="LaButti K."/>
            <person name="Lipzen A."/>
            <person name="Lombard V."/>
            <person name="Magnuson J."/>
            <person name="Maillard F."/>
            <person name="Murat C."/>
            <person name="Nolan M."/>
            <person name="Ohm R.A."/>
            <person name="Pangilinan J."/>
            <person name="Pereira M.F."/>
            <person name="Perotto S."/>
            <person name="Peter M."/>
            <person name="Pfister S."/>
            <person name="Riley R."/>
            <person name="Sitrit Y."/>
            <person name="Stielow J.B."/>
            <person name="Szollosi G."/>
            <person name="Zifcakova L."/>
            <person name="Stursova M."/>
            <person name="Spatafora J.W."/>
            <person name="Tedersoo L."/>
            <person name="Vaario L.M."/>
            <person name="Yamada A."/>
            <person name="Yan M."/>
            <person name="Wang P."/>
            <person name="Xu J."/>
            <person name="Bruns T."/>
            <person name="Baldrian P."/>
            <person name="Vilgalys R."/>
            <person name="Dunand C."/>
            <person name="Henrissat B."/>
            <person name="Grigoriev I.V."/>
            <person name="Hibbett D."/>
            <person name="Nagy L.G."/>
            <person name="Martin F.M."/>
        </authorList>
    </citation>
    <scope>NUCLEOTIDE SEQUENCE</scope>
    <source>
        <strain evidence="4">Prilba</strain>
    </source>
</reference>
<proteinExistence type="predicted"/>
<evidence type="ECO:0000313" key="4">
    <source>
        <dbReference type="EMBL" id="KAF8487411.1"/>
    </source>
</evidence>
<keyword evidence="1" id="KW-0808">Transferase</keyword>
<sequence length="60" mass="6555">SLHNLARKYALALEAITLQTRHVVDKLNDAGHSIHALYLSGSQAQNAALMRLLSNVCNMP</sequence>
<evidence type="ECO:0000256" key="1">
    <source>
        <dbReference type="ARBA" id="ARBA00022679"/>
    </source>
</evidence>
<evidence type="ECO:0000259" key="3">
    <source>
        <dbReference type="Pfam" id="PF02782"/>
    </source>
</evidence>
<dbReference type="Proteomes" id="UP000759537">
    <property type="component" value="Unassembled WGS sequence"/>
</dbReference>
<evidence type="ECO:0000313" key="5">
    <source>
        <dbReference type="Proteomes" id="UP000759537"/>
    </source>
</evidence>
<dbReference type="OrthoDB" id="2986945at2759"/>
<dbReference type="Pfam" id="PF02782">
    <property type="entry name" value="FGGY_C"/>
    <property type="match status" value="1"/>
</dbReference>
<dbReference type="AlphaFoldDB" id="A0A9P5N7D8"/>
<dbReference type="EMBL" id="WHVB01000001">
    <property type="protein sequence ID" value="KAF8487411.1"/>
    <property type="molecule type" value="Genomic_DNA"/>
</dbReference>
<keyword evidence="2" id="KW-0418">Kinase</keyword>
<protein>
    <recommendedName>
        <fullName evidence="3">Carbohydrate kinase FGGY C-terminal domain-containing protein</fullName>
    </recommendedName>
</protein>
<dbReference type="GO" id="GO:0019150">
    <property type="term" value="F:D-ribulokinase activity"/>
    <property type="evidence" value="ECO:0007669"/>
    <property type="project" value="TreeGrafter"/>
</dbReference>
<dbReference type="PANTHER" id="PTHR43435">
    <property type="entry name" value="RIBULOKINASE"/>
    <property type="match status" value="1"/>
</dbReference>
<comment type="caution">
    <text evidence="4">The sequence shown here is derived from an EMBL/GenBank/DDBJ whole genome shotgun (WGS) entry which is preliminary data.</text>
</comment>
<dbReference type="Gene3D" id="1.20.58.2240">
    <property type="match status" value="1"/>
</dbReference>
<dbReference type="InterPro" id="IPR043129">
    <property type="entry name" value="ATPase_NBD"/>
</dbReference>
<feature type="non-terminal residue" evidence="4">
    <location>
        <position position="1"/>
    </location>
</feature>
<dbReference type="SUPFAM" id="SSF53067">
    <property type="entry name" value="Actin-like ATPase domain"/>
    <property type="match status" value="1"/>
</dbReference>
<accession>A0A9P5N7D8</accession>
<gene>
    <name evidence="4" type="ORF">DFH94DRAFT_598661</name>
</gene>